<name>A0A9Q1F4Q9_SYNKA</name>
<dbReference type="Proteomes" id="UP001152622">
    <property type="component" value="Chromosome 8"/>
</dbReference>
<proteinExistence type="predicted"/>
<reference evidence="1" key="1">
    <citation type="journal article" date="2023" name="Science">
        <title>Genome structures resolve the early diversification of teleost fishes.</title>
        <authorList>
            <person name="Parey E."/>
            <person name="Louis A."/>
            <person name="Montfort J."/>
            <person name="Bouchez O."/>
            <person name="Roques C."/>
            <person name="Iampietro C."/>
            <person name="Lluch J."/>
            <person name="Castinel A."/>
            <person name="Donnadieu C."/>
            <person name="Desvignes T."/>
            <person name="Floi Bucao C."/>
            <person name="Jouanno E."/>
            <person name="Wen M."/>
            <person name="Mejri S."/>
            <person name="Dirks R."/>
            <person name="Jansen H."/>
            <person name="Henkel C."/>
            <person name="Chen W.J."/>
            <person name="Zahm M."/>
            <person name="Cabau C."/>
            <person name="Klopp C."/>
            <person name="Thompson A.W."/>
            <person name="Robinson-Rechavi M."/>
            <person name="Braasch I."/>
            <person name="Lecointre G."/>
            <person name="Bobe J."/>
            <person name="Postlethwait J.H."/>
            <person name="Berthelot C."/>
            <person name="Roest Crollius H."/>
            <person name="Guiguen Y."/>
        </authorList>
    </citation>
    <scope>NUCLEOTIDE SEQUENCE</scope>
    <source>
        <strain evidence="1">WJC10195</strain>
    </source>
</reference>
<dbReference type="AlphaFoldDB" id="A0A9Q1F4Q9"/>
<keyword evidence="2" id="KW-1185">Reference proteome</keyword>
<sequence length="132" mass="15005">MHYSWASGHLRSCLRRPGIAARTQGLWLRTRSPAVAHAVRLLPAFIAPFLSCFQGNSGQSLRGFCRHHRSALHYITAHGEDAILHRIGDRAFSFHVKESWRPRISRGERQSCPDFCQRSSDRLKARGELTAE</sequence>
<evidence type="ECO:0000313" key="2">
    <source>
        <dbReference type="Proteomes" id="UP001152622"/>
    </source>
</evidence>
<dbReference type="EMBL" id="JAINUF010000008">
    <property type="protein sequence ID" value="KAJ8351166.1"/>
    <property type="molecule type" value="Genomic_DNA"/>
</dbReference>
<organism evidence="1 2">
    <name type="scientific">Synaphobranchus kaupii</name>
    <name type="common">Kaup's arrowtooth eel</name>
    <dbReference type="NCBI Taxonomy" id="118154"/>
    <lineage>
        <taxon>Eukaryota</taxon>
        <taxon>Metazoa</taxon>
        <taxon>Chordata</taxon>
        <taxon>Craniata</taxon>
        <taxon>Vertebrata</taxon>
        <taxon>Euteleostomi</taxon>
        <taxon>Actinopterygii</taxon>
        <taxon>Neopterygii</taxon>
        <taxon>Teleostei</taxon>
        <taxon>Anguilliformes</taxon>
        <taxon>Synaphobranchidae</taxon>
        <taxon>Synaphobranchus</taxon>
    </lineage>
</organism>
<gene>
    <name evidence="1" type="ORF">SKAU_G00226420</name>
</gene>
<evidence type="ECO:0000313" key="1">
    <source>
        <dbReference type="EMBL" id="KAJ8351166.1"/>
    </source>
</evidence>
<protein>
    <submittedName>
        <fullName evidence="1">Uncharacterized protein</fullName>
    </submittedName>
</protein>
<accession>A0A9Q1F4Q9</accession>
<comment type="caution">
    <text evidence="1">The sequence shown here is derived from an EMBL/GenBank/DDBJ whole genome shotgun (WGS) entry which is preliminary data.</text>
</comment>